<keyword evidence="9 10" id="KW-0742">SOS response</keyword>
<dbReference type="PATRIC" id="fig|1142394.8.peg.176"/>
<dbReference type="NCBIfam" id="TIGR02012">
    <property type="entry name" value="tigrfam_recA"/>
    <property type="match status" value="1"/>
</dbReference>
<dbReference type="KEGG" id="phm:PSMK_01740"/>
<evidence type="ECO:0000259" key="14">
    <source>
        <dbReference type="PROSITE" id="PS50162"/>
    </source>
</evidence>
<dbReference type="InterPro" id="IPR027417">
    <property type="entry name" value="P-loop_NTPase"/>
</dbReference>
<dbReference type="GO" id="GO:0140664">
    <property type="term" value="F:ATP-dependent DNA damage sensor activity"/>
    <property type="evidence" value="ECO:0007669"/>
    <property type="project" value="InterPro"/>
</dbReference>
<dbReference type="FunFam" id="3.40.50.300:FF:000087">
    <property type="entry name" value="Recombinase RecA"/>
    <property type="match status" value="1"/>
</dbReference>
<dbReference type="GO" id="GO:0009432">
    <property type="term" value="P:SOS response"/>
    <property type="evidence" value="ECO:0007669"/>
    <property type="project" value="UniProtKB-UniRule"/>
</dbReference>
<dbReference type="eggNOG" id="COG0468">
    <property type="taxonomic scope" value="Bacteria"/>
</dbReference>
<evidence type="ECO:0000256" key="7">
    <source>
        <dbReference type="ARBA" id="ARBA00023172"/>
    </source>
</evidence>
<dbReference type="PANTHER" id="PTHR45900:SF1">
    <property type="entry name" value="MITOCHONDRIAL DNA REPAIR PROTEIN RECA HOMOLOG-RELATED"/>
    <property type="match status" value="1"/>
</dbReference>
<proteinExistence type="inferred from homology"/>
<dbReference type="Pfam" id="PF00154">
    <property type="entry name" value="RecA_N"/>
    <property type="match status" value="1"/>
</dbReference>
<dbReference type="InterPro" id="IPR049261">
    <property type="entry name" value="RecA-like_C"/>
</dbReference>
<dbReference type="PRINTS" id="PR00142">
    <property type="entry name" value="RECA"/>
</dbReference>
<dbReference type="PROSITE" id="PS50163">
    <property type="entry name" value="RECA_3"/>
    <property type="match status" value="1"/>
</dbReference>
<evidence type="ECO:0000256" key="6">
    <source>
        <dbReference type="ARBA" id="ARBA00023125"/>
    </source>
</evidence>
<dbReference type="GO" id="GO:0003697">
    <property type="term" value="F:single-stranded DNA binding"/>
    <property type="evidence" value="ECO:0007669"/>
    <property type="project" value="UniProtKB-UniRule"/>
</dbReference>
<dbReference type="Pfam" id="PF21096">
    <property type="entry name" value="RecA_C"/>
    <property type="match status" value="1"/>
</dbReference>
<dbReference type="InterPro" id="IPR020587">
    <property type="entry name" value="RecA_monomer-monomer_interface"/>
</dbReference>
<dbReference type="InterPro" id="IPR049428">
    <property type="entry name" value="RecA-like_N"/>
</dbReference>
<dbReference type="STRING" id="1142394.PSMK_01740"/>
<dbReference type="SUPFAM" id="SSF52540">
    <property type="entry name" value="P-loop containing nucleoside triphosphate hydrolases"/>
    <property type="match status" value="1"/>
</dbReference>
<name>I0IAP5_PHYMF</name>
<dbReference type="SMART" id="SM00382">
    <property type="entry name" value="AAA"/>
    <property type="match status" value="1"/>
</dbReference>
<dbReference type="EMBL" id="AP012338">
    <property type="protein sequence ID" value="BAM02333.1"/>
    <property type="molecule type" value="Genomic_DNA"/>
</dbReference>
<dbReference type="GO" id="GO:0005524">
    <property type="term" value="F:ATP binding"/>
    <property type="evidence" value="ECO:0007669"/>
    <property type="project" value="UniProtKB-UniRule"/>
</dbReference>
<dbReference type="GO" id="GO:0006281">
    <property type="term" value="P:DNA repair"/>
    <property type="evidence" value="ECO:0007669"/>
    <property type="project" value="UniProtKB-UniRule"/>
</dbReference>
<gene>
    <name evidence="10 16" type="primary">recA</name>
    <name evidence="16" type="ordered locus">PSMK_01740</name>
</gene>
<dbReference type="InterPro" id="IPR020584">
    <property type="entry name" value="DNA_recomb/repair_RecA_CS"/>
</dbReference>
<keyword evidence="7 10" id="KW-0233">DNA recombination</keyword>
<evidence type="ECO:0000256" key="11">
    <source>
        <dbReference type="RuleBase" id="RU000526"/>
    </source>
</evidence>
<dbReference type="AlphaFoldDB" id="I0IAP5"/>
<keyword evidence="6 10" id="KW-0238">DNA-binding</keyword>
<comment type="function">
    <text evidence="10">Can catalyze the hydrolysis of ATP in the presence of single-stranded DNA, the ATP-dependent uptake of single-stranded DNA by duplex DNA, and the ATP-dependent hybridization of homologous single-stranded DNAs. It interacts with LexA causing its activation and leading to its autocatalytic cleavage.</text>
</comment>
<evidence type="ECO:0000313" key="16">
    <source>
        <dbReference type="EMBL" id="BAM02333.1"/>
    </source>
</evidence>
<feature type="domain" description="RecA family profile 1" evidence="14">
    <location>
        <begin position="70"/>
        <end position="229"/>
    </location>
</feature>
<dbReference type="HOGENOM" id="CLU_040469_3_2_0"/>
<dbReference type="PANTHER" id="PTHR45900">
    <property type="entry name" value="RECA"/>
    <property type="match status" value="1"/>
</dbReference>
<feature type="region of interest" description="Disordered" evidence="13">
    <location>
        <begin position="1"/>
        <end position="41"/>
    </location>
</feature>
<comment type="subcellular location">
    <subcellularLocation>
        <location evidence="10">Cytoplasm</location>
    </subcellularLocation>
</comment>
<feature type="domain" description="RecA family profile 2" evidence="15">
    <location>
        <begin position="234"/>
        <end position="307"/>
    </location>
</feature>
<dbReference type="CDD" id="cd00983">
    <property type="entry name" value="RecA"/>
    <property type="match status" value="1"/>
</dbReference>
<evidence type="ECO:0000256" key="4">
    <source>
        <dbReference type="ARBA" id="ARBA00022763"/>
    </source>
</evidence>
<sequence length="391" mass="41705">MALSATRKPRTNGTASTPGSFMARSSGSTKENPERNSVEREKALASAMTQIERNFGKGSIMRMDEDATLDIDGISTGAISLDLALGGKGLPKGRVIEIFGPESSGKTTLTLHVVSEIQKQGGVAAFIDAEHALDPSWARRLGVSLDELLVSQPDTGEQALEICEMLVRSNAVDVIVVDSVAALIPRAEIEGEMGDSHVGLQARLMSQALRKLTGAINRSHCTVIFINQIREKIGVMFGSPETTPGGRALKFYSSVRLDIRRIATIKDGDTAVGNRTRVKVVKNKIAPPFKQAEFDIMFNEGISASGDLIDMAVEENVVQKSGAWFSFGETRLGQGRENSKTFIRENPDLFAEIKRLVLESKGVVVAADGTLEAAGAAASDADDASDADGKG</sequence>
<dbReference type="InterPro" id="IPR013765">
    <property type="entry name" value="DNA_recomb/repair_RecA"/>
</dbReference>
<evidence type="ECO:0000256" key="2">
    <source>
        <dbReference type="ARBA" id="ARBA00015553"/>
    </source>
</evidence>
<keyword evidence="5 10" id="KW-0067">ATP-binding</keyword>
<dbReference type="Proteomes" id="UP000007881">
    <property type="component" value="Chromosome"/>
</dbReference>
<dbReference type="HAMAP" id="MF_00268">
    <property type="entry name" value="RecA"/>
    <property type="match status" value="1"/>
</dbReference>
<evidence type="ECO:0000259" key="15">
    <source>
        <dbReference type="PROSITE" id="PS50163"/>
    </source>
</evidence>
<reference evidence="16 17" key="1">
    <citation type="submission" date="2012-02" db="EMBL/GenBank/DDBJ databases">
        <title>Complete genome sequence of Phycisphaera mikurensis NBRC 102666.</title>
        <authorList>
            <person name="Ankai A."/>
            <person name="Hosoyama A."/>
            <person name="Terui Y."/>
            <person name="Sekine M."/>
            <person name="Fukai R."/>
            <person name="Kato Y."/>
            <person name="Nakamura S."/>
            <person name="Yamada-Narita S."/>
            <person name="Kawakoshi A."/>
            <person name="Fukunaga Y."/>
            <person name="Yamazaki S."/>
            <person name="Fujita N."/>
        </authorList>
    </citation>
    <scope>NUCLEOTIDE SEQUENCE [LARGE SCALE GENOMIC DNA]</scope>
    <source>
        <strain evidence="17">NBRC 102666 / KCTC 22515 / FYK2301M01</strain>
    </source>
</reference>
<dbReference type="Gene3D" id="3.40.50.300">
    <property type="entry name" value="P-loop containing nucleotide triphosphate hydrolases"/>
    <property type="match status" value="1"/>
</dbReference>
<dbReference type="PROSITE" id="PS00321">
    <property type="entry name" value="RECA_1"/>
    <property type="match status" value="1"/>
</dbReference>
<dbReference type="PROSITE" id="PS50162">
    <property type="entry name" value="RECA_2"/>
    <property type="match status" value="1"/>
</dbReference>
<comment type="similarity">
    <text evidence="1 10 12">Belongs to the RecA family.</text>
</comment>
<evidence type="ECO:0000256" key="12">
    <source>
        <dbReference type="RuleBase" id="RU004527"/>
    </source>
</evidence>
<evidence type="ECO:0000256" key="5">
    <source>
        <dbReference type="ARBA" id="ARBA00022840"/>
    </source>
</evidence>
<dbReference type="GO" id="GO:0003684">
    <property type="term" value="F:damaged DNA binding"/>
    <property type="evidence" value="ECO:0007669"/>
    <property type="project" value="UniProtKB-UniRule"/>
</dbReference>
<organism evidence="16 17">
    <name type="scientific">Phycisphaera mikurensis (strain NBRC 102666 / KCTC 22515 / FYK2301M01)</name>
    <dbReference type="NCBI Taxonomy" id="1142394"/>
    <lineage>
        <taxon>Bacteria</taxon>
        <taxon>Pseudomonadati</taxon>
        <taxon>Planctomycetota</taxon>
        <taxon>Phycisphaerae</taxon>
        <taxon>Phycisphaerales</taxon>
        <taxon>Phycisphaeraceae</taxon>
        <taxon>Phycisphaera</taxon>
    </lineage>
</organism>
<evidence type="ECO:0000313" key="17">
    <source>
        <dbReference type="Proteomes" id="UP000007881"/>
    </source>
</evidence>
<accession>I0IAP5</accession>
<keyword evidence="8 10" id="KW-0234">DNA repair</keyword>
<evidence type="ECO:0000256" key="9">
    <source>
        <dbReference type="ARBA" id="ARBA00023236"/>
    </source>
</evidence>
<evidence type="ECO:0000256" key="1">
    <source>
        <dbReference type="ARBA" id="ARBA00009391"/>
    </source>
</evidence>
<dbReference type="SUPFAM" id="SSF54752">
    <property type="entry name" value="RecA protein, C-terminal domain"/>
    <property type="match status" value="1"/>
</dbReference>
<keyword evidence="10" id="KW-0963">Cytoplasm</keyword>
<dbReference type="InterPro" id="IPR003593">
    <property type="entry name" value="AAA+_ATPase"/>
</dbReference>
<dbReference type="GO" id="GO:0005829">
    <property type="term" value="C:cytosol"/>
    <property type="evidence" value="ECO:0007669"/>
    <property type="project" value="TreeGrafter"/>
</dbReference>
<keyword evidence="4 10" id="KW-0227">DNA damage</keyword>
<feature type="compositionally biased region" description="Polar residues" evidence="13">
    <location>
        <begin position="11"/>
        <end position="30"/>
    </location>
</feature>
<keyword evidence="17" id="KW-1185">Reference proteome</keyword>
<feature type="compositionally biased region" description="Basic and acidic residues" evidence="13">
    <location>
        <begin position="31"/>
        <end position="41"/>
    </location>
</feature>
<feature type="binding site" evidence="10">
    <location>
        <begin position="100"/>
        <end position="107"/>
    </location>
    <ligand>
        <name>ATP</name>
        <dbReference type="ChEBI" id="CHEBI:30616"/>
    </ligand>
</feature>
<evidence type="ECO:0000256" key="8">
    <source>
        <dbReference type="ARBA" id="ARBA00023204"/>
    </source>
</evidence>
<dbReference type="InterPro" id="IPR023400">
    <property type="entry name" value="RecA_C_sf"/>
</dbReference>
<evidence type="ECO:0000256" key="10">
    <source>
        <dbReference type="HAMAP-Rule" id="MF_00268"/>
    </source>
</evidence>
<keyword evidence="3 10" id="KW-0547">Nucleotide-binding</keyword>
<evidence type="ECO:0000256" key="3">
    <source>
        <dbReference type="ARBA" id="ARBA00022741"/>
    </source>
</evidence>
<protein>
    <recommendedName>
        <fullName evidence="2 10">Protein RecA</fullName>
    </recommendedName>
    <alternativeName>
        <fullName evidence="10 11">Recombinase A</fullName>
    </alternativeName>
</protein>
<dbReference type="GO" id="GO:0006310">
    <property type="term" value="P:DNA recombination"/>
    <property type="evidence" value="ECO:0007669"/>
    <property type="project" value="UniProtKB-UniRule"/>
</dbReference>
<evidence type="ECO:0000256" key="13">
    <source>
        <dbReference type="SAM" id="MobiDB-lite"/>
    </source>
</evidence>
<dbReference type="InterPro" id="IPR020588">
    <property type="entry name" value="RecA_ATP-bd"/>
</dbReference>